<accession>A0AA89BML7</accession>
<gene>
    <name evidence="4" type="ORF">FSP39_000010</name>
</gene>
<protein>
    <recommendedName>
        <fullName evidence="6">Coiled-coil domain-containing protein 180-like</fullName>
    </recommendedName>
</protein>
<comment type="caution">
    <text evidence="4">The sequence shown here is derived from an EMBL/GenBank/DDBJ whole genome shotgun (WGS) entry which is preliminary data.</text>
</comment>
<dbReference type="Proteomes" id="UP001186944">
    <property type="component" value="Unassembled WGS sequence"/>
</dbReference>
<feature type="compositionally biased region" description="Basic and acidic residues" evidence="1">
    <location>
        <begin position="1092"/>
        <end position="1103"/>
    </location>
</feature>
<dbReference type="InterPro" id="IPR028089">
    <property type="entry name" value="DUF4455"/>
</dbReference>
<evidence type="ECO:0000313" key="4">
    <source>
        <dbReference type="EMBL" id="KAK3086983.1"/>
    </source>
</evidence>
<evidence type="ECO:0008006" key="6">
    <source>
        <dbReference type="Google" id="ProtNLM"/>
    </source>
</evidence>
<feature type="compositionally biased region" description="Basic and acidic residues" evidence="1">
    <location>
        <begin position="615"/>
        <end position="624"/>
    </location>
</feature>
<evidence type="ECO:0000313" key="5">
    <source>
        <dbReference type="Proteomes" id="UP001186944"/>
    </source>
</evidence>
<dbReference type="PANTHER" id="PTHR21444">
    <property type="entry name" value="COILED-COIL DOMAIN-CONTAINING PROTEIN 180"/>
    <property type="match status" value="1"/>
</dbReference>
<evidence type="ECO:0000256" key="1">
    <source>
        <dbReference type="SAM" id="MobiDB-lite"/>
    </source>
</evidence>
<keyword evidence="5" id="KW-1185">Reference proteome</keyword>
<reference evidence="4" key="1">
    <citation type="submission" date="2019-08" db="EMBL/GenBank/DDBJ databases">
        <title>The improved chromosome-level genome for the pearl oyster Pinctada fucata martensii using PacBio sequencing and Hi-C.</title>
        <authorList>
            <person name="Zheng Z."/>
        </authorList>
    </citation>
    <scope>NUCLEOTIDE SEQUENCE</scope>
    <source>
        <strain evidence="4">ZZ-2019</strain>
        <tissue evidence="4">Adductor muscle</tissue>
    </source>
</reference>
<name>A0AA89BML7_PINIB</name>
<organism evidence="4 5">
    <name type="scientific">Pinctada imbricata</name>
    <name type="common">Atlantic pearl-oyster</name>
    <name type="synonym">Pinctada martensii</name>
    <dbReference type="NCBI Taxonomy" id="66713"/>
    <lineage>
        <taxon>Eukaryota</taxon>
        <taxon>Metazoa</taxon>
        <taxon>Spiralia</taxon>
        <taxon>Lophotrochozoa</taxon>
        <taxon>Mollusca</taxon>
        <taxon>Bivalvia</taxon>
        <taxon>Autobranchia</taxon>
        <taxon>Pteriomorphia</taxon>
        <taxon>Pterioida</taxon>
        <taxon>Pterioidea</taxon>
        <taxon>Pteriidae</taxon>
        <taxon>Pinctada</taxon>
    </lineage>
</organism>
<evidence type="ECO:0000259" key="3">
    <source>
        <dbReference type="Pfam" id="PF14644"/>
    </source>
</evidence>
<feature type="region of interest" description="Disordered" evidence="1">
    <location>
        <begin position="598"/>
        <end position="630"/>
    </location>
</feature>
<feature type="domain" description="DUF4455" evidence="2">
    <location>
        <begin position="135"/>
        <end position="598"/>
    </location>
</feature>
<sequence>MAETASMRVVPSGKVYRQMFDAQVQLKRSLTKLQSRGDTVTRGTERQSTAGYPVVRLSKEELAHGLLTERQRTWADGFPNDPYVENPVLHKQYSEFVNARLKESESSKAGREVRGLPDVVVPAKEGSNIIDRIAASRKDRHDASVEDMHQELSVINAELEPLITEYSDNLLKHMEEDDKEIDRLLARIETNEDLLTYDLEALHKLWEEIQAHSSTRQTWIADLDQQLTKAEDDRMDLIRKIFRAYAKTLEKIAHLMPPDLQRFMDTESQLVNQTMLSNRRAYADLYVRLMAADIEREKSQHTIWKRRVEDWKALNVDLAVQHFKDFMLEERVINPANVQKVLLFMMAEQDILNNKRKDLINQLNDLMPPASTKTAVYHWNKTITNISKEIDEVNQLHLKKLHEEYEKVCQDCLEKVDYVKNTLVADGVCTPSKAQQVVDEQMLPLVGERQRIFETNLETMEKSLEEHNSKTNEKLKSLFKFAQGSAHVWDVHEIGLAKQERALQEKLEQCRQQHDNQNQDKEAHLDIIMDRMRQDATEKQLKDSLDKALDMLQKIKDSYEVFHKDQTDIVKEYPTMVGSELKNYDEAVCKFFAVDRNQPDGKKRSKSRATPALTETKKKEKTSGRESTLPEAVSEILNTDKGTVFYVLTEAGEYGIPPEKEKSTLSEADGTTFMTEVQRAPQSIPEYIQKIDLEDGLLIDVKKKIRLNFLNHLEEWTDQATQRAESVVVAKCEELNSELELRYHLHKPRSRRAELDVHNVRAAELVMHSERVTRHTKGIIQALAELRQGFNTMTQEHNKLAVKFRASIEEWEVVFINATKSSKLVALQNQLVVELDKFMEVIRTSLRQFRKHLDKTLQMLRESNARFIKSFKVFSDGGNFCPEEIDDYRKKLEKMSKKIDESEGHIMSDLEGMESKRLEQAQKVAVEFEDRFKSHMIDLIFMEKIARWLTNTQVKIKAEVANSNSQAQQCAQHLSDLDRRIDACARPNLDKEQITSRQLNDTLKQMFEAFYRRSIYLNSVKDITQRPSSAIMQGPPAIGARVGFTAEVQPTPISKMGKQPAEDPSVNVIKSILKAQKSKMRFGMDADLDGDAGPHTEMREKMKSSLSTTTPSEKSRPTKKASQTGNQPEVSPKRVQSGLRRSSKSTKFDRKYLIFGEKDEEGEERHLLGIIKRTLREALDGLLTTAEMFYRQKGARPVTRPQALQDTFETCADVIVQKLQSYYTQADEYHNQCLQEFRSQLVKLEQSTAHVPSLLIKDILKEELQKSKTAQTEMMDKFVVTLKELETRQQDHTHLLRPTLGHPHKENDLKSLCEKEAERHNDYCSAVDKQTKELQDSALSHADKFIFVLSSTAEKQLLQYDEMLVVDDVEKGRIEPTRYPTSELIRRKNAGVPLEDDEDKDALPRGRNSWNGLPNNELVIGDKPSKGTLTASVATAKTTLGHSAAIKARDSAYQEYKKAFEKTLAWIDEEKQKLMQAEQRWVDSWNTSVKKVKELY</sequence>
<feature type="compositionally biased region" description="Polar residues" evidence="1">
    <location>
        <begin position="1120"/>
        <end position="1129"/>
    </location>
</feature>
<proteinExistence type="predicted"/>
<feature type="region of interest" description="Disordered" evidence="1">
    <location>
        <begin position="1083"/>
        <end position="1144"/>
    </location>
</feature>
<dbReference type="EMBL" id="VSWD01000011">
    <property type="protein sequence ID" value="KAK3086983.1"/>
    <property type="molecule type" value="Genomic_DNA"/>
</dbReference>
<feature type="domain" description="DUF4456" evidence="3">
    <location>
        <begin position="1183"/>
        <end position="1387"/>
    </location>
</feature>
<dbReference type="InterPro" id="IPR027914">
    <property type="entry name" value="DUF4456"/>
</dbReference>
<dbReference type="Pfam" id="PF14643">
    <property type="entry name" value="DUF4455"/>
    <property type="match status" value="1"/>
</dbReference>
<evidence type="ECO:0000259" key="2">
    <source>
        <dbReference type="Pfam" id="PF14643"/>
    </source>
</evidence>
<feature type="region of interest" description="Disordered" evidence="1">
    <location>
        <begin position="1389"/>
        <end position="1408"/>
    </location>
</feature>
<dbReference type="Pfam" id="PF14644">
    <property type="entry name" value="DUF4456"/>
    <property type="match status" value="1"/>
</dbReference>
<dbReference type="PANTHER" id="PTHR21444:SF14">
    <property type="entry name" value="COILED-COIL DOMAIN-CONTAINING PROTEIN 180"/>
    <property type="match status" value="1"/>
</dbReference>